<dbReference type="OrthoDB" id="3248508at2759"/>
<dbReference type="GO" id="GO:0008310">
    <property type="term" value="F:single-stranded DNA 3'-5' DNA exonuclease activity"/>
    <property type="evidence" value="ECO:0007669"/>
    <property type="project" value="TreeGrafter"/>
</dbReference>
<gene>
    <name evidence="1" type="ORF">CkaCkLH20_00093</name>
</gene>
<reference evidence="1" key="1">
    <citation type="submission" date="2020-03" db="EMBL/GenBank/DDBJ databases">
        <authorList>
            <person name="He L."/>
        </authorList>
    </citation>
    <scope>NUCLEOTIDE SEQUENCE</scope>
    <source>
        <strain evidence="1">CkLH20</strain>
    </source>
</reference>
<name>A0A9P6IEU2_9PEZI</name>
<dbReference type="GeneID" id="62155887"/>
<accession>A0A9P6IEU2</accession>
<dbReference type="PANTHER" id="PTHR21166">
    <property type="entry name" value="CELL DIVISION CONTROL PROTEIN 24 OB DOMAIN-CONTAINING PROTEIN-RELATED"/>
    <property type="match status" value="1"/>
</dbReference>
<comment type="caution">
    <text evidence="1">The sequence shown here is derived from an EMBL/GenBank/DDBJ whole genome shotgun (WGS) entry which is preliminary data.</text>
</comment>
<dbReference type="EMBL" id="JAATWM020000001">
    <property type="protein sequence ID" value="KAF9882057.1"/>
    <property type="molecule type" value="Genomic_DNA"/>
</dbReference>
<dbReference type="GO" id="GO:0000712">
    <property type="term" value="P:resolution of meiotic recombination intermediates"/>
    <property type="evidence" value="ECO:0007669"/>
    <property type="project" value="TreeGrafter"/>
</dbReference>
<evidence type="ECO:0000313" key="2">
    <source>
        <dbReference type="Proteomes" id="UP000781932"/>
    </source>
</evidence>
<reference evidence="1" key="2">
    <citation type="submission" date="2020-11" db="EMBL/GenBank/DDBJ databases">
        <title>Whole genome sequencing of Colletotrichum sp.</title>
        <authorList>
            <person name="Li H."/>
        </authorList>
    </citation>
    <scope>NUCLEOTIDE SEQUENCE</scope>
    <source>
        <strain evidence="1">CkLH20</strain>
    </source>
</reference>
<dbReference type="InterPro" id="IPR052469">
    <property type="entry name" value="MEIOB"/>
</dbReference>
<keyword evidence="2" id="KW-1185">Reference proteome</keyword>
<organism evidence="1 2">
    <name type="scientific">Colletotrichum karsti</name>
    <dbReference type="NCBI Taxonomy" id="1095194"/>
    <lineage>
        <taxon>Eukaryota</taxon>
        <taxon>Fungi</taxon>
        <taxon>Dikarya</taxon>
        <taxon>Ascomycota</taxon>
        <taxon>Pezizomycotina</taxon>
        <taxon>Sordariomycetes</taxon>
        <taxon>Hypocreomycetidae</taxon>
        <taxon>Glomerellales</taxon>
        <taxon>Glomerellaceae</taxon>
        <taxon>Colletotrichum</taxon>
        <taxon>Colletotrichum boninense species complex</taxon>
    </lineage>
</organism>
<dbReference type="AlphaFoldDB" id="A0A9P6IEU2"/>
<evidence type="ECO:0000313" key="1">
    <source>
        <dbReference type="EMBL" id="KAF9882057.1"/>
    </source>
</evidence>
<proteinExistence type="predicted"/>
<dbReference type="RefSeq" id="XP_038751518.1">
    <property type="nucleotide sequence ID" value="XM_038882813.1"/>
</dbReference>
<dbReference type="Proteomes" id="UP000781932">
    <property type="component" value="Unassembled WGS sequence"/>
</dbReference>
<evidence type="ECO:0008006" key="3">
    <source>
        <dbReference type="Google" id="ProtNLM"/>
    </source>
</evidence>
<protein>
    <recommendedName>
        <fullName evidence="3">Nucleic acid-binding protein</fullName>
    </recommendedName>
</protein>
<sequence length="513" mass="56671">MAGYSIQAFYKKEVLPTPAAAACSPTKRHAAQDDGFTQAEVDAGNNPLDRQWNPSEKYHDILIDNIQPGPALVCFTGRIVNYAPAFLDSKNVYSRPAHQLVVKDDTGAITVKLVPIGIPVSYLVIGQLVTIWASWAGAAASSHHGSIPFVTMYTPINPADVGTKQFIQFIPDTPDTQNLYRVPLEHELDEEKPRKPLPGLMTLGQYLKTGHDTRGSRIIVCVKSIGSRKRIPVQDGTREAELLEVTEDKANSARLWKPNETILLFTNPKFVAPRDTKPYPTPPGIGLSYNTLVDVDPAFPDGDWLRQWVKGRVKKESVYIPFPQDVWDVEDAVHGPIRPLFTLAEVDDFARTDPATDFTGKLSLTILGIDLLGHYRRKMLCCVECCGVPLYANHPSATCKNCMKERSLVLNPRVMGVLVDETGCIAQGKLVWSEQAWGELFFPAAASDTGVEGGLETSPHPYPPSSPAPWTGILALDTSGLRTLEEQMLYSRFTLTFGWSPFVERLCVLGVEW</sequence>
<dbReference type="PANTHER" id="PTHR21166:SF2">
    <property type="entry name" value="CELL DIVISION CONTROL PROTEIN 24 OB DOMAIN-CONTAINING PROTEIN-RELATED"/>
    <property type="match status" value="1"/>
</dbReference>
<dbReference type="GO" id="GO:0003697">
    <property type="term" value="F:single-stranded DNA binding"/>
    <property type="evidence" value="ECO:0007669"/>
    <property type="project" value="TreeGrafter"/>
</dbReference>